<name>A0AAW1IEM6_POPJA</name>
<evidence type="ECO:0000313" key="2">
    <source>
        <dbReference type="Proteomes" id="UP001458880"/>
    </source>
</evidence>
<dbReference type="Proteomes" id="UP001458880">
    <property type="component" value="Unassembled WGS sequence"/>
</dbReference>
<evidence type="ECO:0000313" key="1">
    <source>
        <dbReference type="EMBL" id="KAK9687831.1"/>
    </source>
</evidence>
<keyword evidence="2" id="KW-1185">Reference proteome</keyword>
<protein>
    <submittedName>
        <fullName evidence="1">Uncharacterized protein</fullName>
    </submittedName>
</protein>
<organism evidence="1 2">
    <name type="scientific">Popillia japonica</name>
    <name type="common">Japanese beetle</name>
    <dbReference type="NCBI Taxonomy" id="7064"/>
    <lineage>
        <taxon>Eukaryota</taxon>
        <taxon>Metazoa</taxon>
        <taxon>Ecdysozoa</taxon>
        <taxon>Arthropoda</taxon>
        <taxon>Hexapoda</taxon>
        <taxon>Insecta</taxon>
        <taxon>Pterygota</taxon>
        <taxon>Neoptera</taxon>
        <taxon>Endopterygota</taxon>
        <taxon>Coleoptera</taxon>
        <taxon>Polyphaga</taxon>
        <taxon>Scarabaeiformia</taxon>
        <taxon>Scarabaeidae</taxon>
        <taxon>Rutelinae</taxon>
        <taxon>Popillia</taxon>
    </lineage>
</organism>
<sequence>MISGIAGALWWPPVALYECMMNVMEIRGIIIINISNSNGKMECLLVNTGVEVLALRRRGRWQSGNIPETYVANSIAKKKKVIANQNLYHNNSMNCTEAPLPMIVSNETVELRVADKNYKKK</sequence>
<accession>A0AAW1IEM6</accession>
<dbReference type="EMBL" id="JASPKY010000620">
    <property type="protein sequence ID" value="KAK9687831.1"/>
    <property type="molecule type" value="Genomic_DNA"/>
</dbReference>
<reference evidence="1 2" key="1">
    <citation type="journal article" date="2024" name="BMC Genomics">
        <title>De novo assembly and annotation of Popillia japonica's genome with initial clues to its potential as an invasive pest.</title>
        <authorList>
            <person name="Cucini C."/>
            <person name="Boschi S."/>
            <person name="Funari R."/>
            <person name="Cardaioli E."/>
            <person name="Iannotti N."/>
            <person name="Marturano G."/>
            <person name="Paoli F."/>
            <person name="Bruttini M."/>
            <person name="Carapelli A."/>
            <person name="Frati F."/>
            <person name="Nardi F."/>
        </authorList>
    </citation>
    <scope>NUCLEOTIDE SEQUENCE [LARGE SCALE GENOMIC DNA]</scope>
    <source>
        <strain evidence="1">DMR45628</strain>
    </source>
</reference>
<comment type="caution">
    <text evidence="1">The sequence shown here is derived from an EMBL/GenBank/DDBJ whole genome shotgun (WGS) entry which is preliminary data.</text>
</comment>
<gene>
    <name evidence="1" type="ORF">QE152_g35975</name>
</gene>
<dbReference type="AlphaFoldDB" id="A0AAW1IEM6"/>
<proteinExistence type="predicted"/>